<proteinExistence type="predicted"/>
<dbReference type="AlphaFoldDB" id="A0A1J1J9K7"/>
<name>A0A1J1J9K7_9DIPT</name>
<keyword evidence="2" id="KW-1185">Reference proteome</keyword>
<gene>
    <name evidence="1" type="ORF">CLUMA_CG020653</name>
</gene>
<evidence type="ECO:0000313" key="2">
    <source>
        <dbReference type="Proteomes" id="UP000183832"/>
    </source>
</evidence>
<accession>A0A1J1J9K7</accession>
<protein>
    <submittedName>
        <fullName evidence="1">CLUMA_CG020653, isoform A</fullName>
    </submittedName>
</protein>
<organism evidence="1 2">
    <name type="scientific">Clunio marinus</name>
    <dbReference type="NCBI Taxonomy" id="568069"/>
    <lineage>
        <taxon>Eukaryota</taxon>
        <taxon>Metazoa</taxon>
        <taxon>Ecdysozoa</taxon>
        <taxon>Arthropoda</taxon>
        <taxon>Hexapoda</taxon>
        <taxon>Insecta</taxon>
        <taxon>Pterygota</taxon>
        <taxon>Neoptera</taxon>
        <taxon>Endopterygota</taxon>
        <taxon>Diptera</taxon>
        <taxon>Nematocera</taxon>
        <taxon>Chironomoidea</taxon>
        <taxon>Chironomidae</taxon>
        <taxon>Clunio</taxon>
    </lineage>
</organism>
<dbReference type="EMBL" id="CVRI01000073">
    <property type="protein sequence ID" value="CRL07697.1"/>
    <property type="molecule type" value="Genomic_DNA"/>
</dbReference>
<dbReference type="Proteomes" id="UP000183832">
    <property type="component" value="Unassembled WGS sequence"/>
</dbReference>
<sequence length="63" mass="7359">MITGLCYITVFYQQDKKRKTAKDQQQQQKETSQNELLSQMMSLYDFEVTFACSLLLSHTTAFV</sequence>
<evidence type="ECO:0000313" key="1">
    <source>
        <dbReference type="EMBL" id="CRL07697.1"/>
    </source>
</evidence>
<reference evidence="1 2" key="1">
    <citation type="submission" date="2015-04" db="EMBL/GenBank/DDBJ databases">
        <authorList>
            <person name="Syromyatnikov M.Y."/>
            <person name="Popov V.N."/>
        </authorList>
    </citation>
    <scope>NUCLEOTIDE SEQUENCE [LARGE SCALE GENOMIC DNA]</scope>
</reference>